<evidence type="ECO:0000313" key="3">
    <source>
        <dbReference type="Proteomes" id="UP001260188"/>
    </source>
</evidence>
<feature type="compositionally biased region" description="Basic and acidic residues" evidence="1">
    <location>
        <begin position="270"/>
        <end position="285"/>
    </location>
</feature>
<name>A0ABU1I4X2_9MICO</name>
<accession>A0ABU1I4X2</accession>
<reference evidence="2 3" key="1">
    <citation type="submission" date="2023-08" db="EMBL/GenBank/DDBJ databases">
        <title>Functional and genomic diversity of the sorghum phyllosphere microbiome.</title>
        <authorList>
            <person name="Shade A."/>
        </authorList>
    </citation>
    <scope>NUCLEOTIDE SEQUENCE [LARGE SCALE GENOMIC DNA]</scope>
    <source>
        <strain evidence="2 3">SORGH_AS_0919</strain>
    </source>
</reference>
<feature type="region of interest" description="Disordered" evidence="1">
    <location>
        <begin position="140"/>
        <end position="375"/>
    </location>
</feature>
<gene>
    <name evidence="2" type="ORF">QE367_003141</name>
</gene>
<feature type="region of interest" description="Disordered" evidence="1">
    <location>
        <begin position="78"/>
        <end position="109"/>
    </location>
</feature>
<feature type="compositionally biased region" description="Basic and acidic residues" evidence="1">
    <location>
        <begin position="298"/>
        <end position="333"/>
    </location>
</feature>
<dbReference type="Proteomes" id="UP001260188">
    <property type="component" value="Unassembled WGS sequence"/>
</dbReference>
<sequence>MMLTVVLVLGHPHVGVGDDRTERLGSEGGGLVAVGFPDASVEARERRGTQVGHAGRVGAGREHLDVGGAPQIVAELEAGVDGGGGARSDSDARRGAGELGHHDDGRHDRRHREACCEHGTRAWQAAPWFGLAALSRLGGAGGCGRSGQRTLARAGLGPDEQEHRGREDDERDQVDGRRHRQCGNQPYRDEGDGRQQRHPCRDDGVVEQDRESCDRRHGEDRERAVRSEGRDSVDDLPARAGDEGRHLGEGSGGRDDEEQRGVAEVDGGDECTRRHQLGEGDHDGGRVQPPQSDADEQQGGRHGDRDDEPRAGGDHAQQREDRGDDREEEDGRQGRVAGAAQLGSRGHRRTMPPPARRISTRHERSPVRSRLASSR</sequence>
<protein>
    <submittedName>
        <fullName evidence="2">Uncharacterized protein</fullName>
    </submittedName>
</protein>
<proteinExistence type="predicted"/>
<dbReference type="EMBL" id="JAVIZA010000001">
    <property type="protein sequence ID" value="MDR6168937.1"/>
    <property type="molecule type" value="Genomic_DNA"/>
</dbReference>
<feature type="compositionally biased region" description="Basic and acidic residues" evidence="1">
    <location>
        <begin position="88"/>
        <end position="109"/>
    </location>
</feature>
<keyword evidence="3" id="KW-1185">Reference proteome</keyword>
<evidence type="ECO:0000256" key="1">
    <source>
        <dbReference type="SAM" id="MobiDB-lite"/>
    </source>
</evidence>
<organism evidence="2 3">
    <name type="scientific">Microbacterium paludicola</name>
    <dbReference type="NCBI Taxonomy" id="300019"/>
    <lineage>
        <taxon>Bacteria</taxon>
        <taxon>Bacillati</taxon>
        <taxon>Actinomycetota</taxon>
        <taxon>Actinomycetes</taxon>
        <taxon>Micrococcales</taxon>
        <taxon>Microbacteriaceae</taxon>
        <taxon>Microbacterium</taxon>
    </lineage>
</organism>
<feature type="compositionally biased region" description="Basic and acidic residues" evidence="1">
    <location>
        <begin position="187"/>
        <end position="263"/>
    </location>
</feature>
<comment type="caution">
    <text evidence="2">The sequence shown here is derived from an EMBL/GenBank/DDBJ whole genome shotgun (WGS) entry which is preliminary data.</text>
</comment>
<evidence type="ECO:0000313" key="2">
    <source>
        <dbReference type="EMBL" id="MDR6168937.1"/>
    </source>
</evidence>
<feature type="compositionally biased region" description="Basic and acidic residues" evidence="1">
    <location>
        <begin position="160"/>
        <end position="176"/>
    </location>
</feature>